<organism evidence="3 6">
    <name type="scientific">Halopseudomonas bauzanensis</name>
    <dbReference type="NCBI Taxonomy" id="653930"/>
    <lineage>
        <taxon>Bacteria</taxon>
        <taxon>Pseudomonadati</taxon>
        <taxon>Pseudomonadota</taxon>
        <taxon>Gammaproteobacteria</taxon>
        <taxon>Pseudomonadales</taxon>
        <taxon>Pseudomonadaceae</taxon>
        <taxon>Halopseudomonas</taxon>
    </lineage>
</organism>
<dbReference type="AlphaFoldDB" id="A0A1H9VUD0"/>
<feature type="transmembrane region" description="Helical" evidence="1">
    <location>
        <begin position="848"/>
        <end position="870"/>
    </location>
</feature>
<reference evidence="5 6" key="1">
    <citation type="submission" date="2016-10" db="EMBL/GenBank/DDBJ databases">
        <authorList>
            <person name="de Groot N.N."/>
        </authorList>
    </citation>
    <scope>NUCLEOTIDE SEQUENCE [LARGE SCALE GENOMIC DNA]</scope>
    <source>
        <strain evidence="4 5">CGMCC 1.9095</strain>
        <strain evidence="3 6">DSM 22558</strain>
    </source>
</reference>
<gene>
    <name evidence="4" type="ORF">SAMN04487855_2901</name>
    <name evidence="3" type="ORF">SAMN05216589_2869</name>
</gene>
<accession>A0A1H9VUD0</accession>
<dbReference type="EMBL" id="FOUA01000006">
    <property type="protein sequence ID" value="SFM25293.1"/>
    <property type="molecule type" value="Genomic_DNA"/>
</dbReference>
<feature type="domain" description="Toxin VasX N-terminal region" evidence="2">
    <location>
        <begin position="29"/>
        <end position="173"/>
    </location>
</feature>
<dbReference type="NCBIfam" id="NF041559">
    <property type="entry name" value="BTH_I2691_fam"/>
    <property type="match status" value="1"/>
</dbReference>
<dbReference type="STRING" id="653930.SAMN05216589_2869"/>
<name>A0A1H9VUD0_9GAMM</name>
<dbReference type="CDD" id="cd20708">
    <property type="entry name" value="MIX_IV"/>
    <property type="match status" value="1"/>
</dbReference>
<keyword evidence="1" id="KW-0472">Membrane</keyword>
<dbReference type="RefSeq" id="WP_074780913.1">
    <property type="nucleotide sequence ID" value="NZ_FOGN01000006.1"/>
</dbReference>
<dbReference type="OrthoDB" id="6339631at2"/>
<evidence type="ECO:0000256" key="1">
    <source>
        <dbReference type="SAM" id="Phobius"/>
    </source>
</evidence>
<keyword evidence="1" id="KW-1133">Transmembrane helix</keyword>
<evidence type="ECO:0000313" key="4">
    <source>
        <dbReference type="EMBL" id="SFM25293.1"/>
    </source>
</evidence>
<keyword evidence="1" id="KW-0812">Transmembrane</keyword>
<protein>
    <recommendedName>
        <fullName evidence="2">Toxin VasX N-terminal region domain-containing protein</fullName>
    </recommendedName>
</protein>
<evidence type="ECO:0000313" key="5">
    <source>
        <dbReference type="Proteomes" id="UP000186599"/>
    </source>
</evidence>
<evidence type="ECO:0000313" key="3">
    <source>
        <dbReference type="EMBL" id="SES25275.1"/>
    </source>
</evidence>
<dbReference type="Proteomes" id="UP000186904">
    <property type="component" value="Unassembled WGS sequence"/>
</dbReference>
<proteinExistence type="predicted"/>
<feature type="transmembrane region" description="Helical" evidence="1">
    <location>
        <begin position="876"/>
        <end position="900"/>
    </location>
</feature>
<evidence type="ECO:0000313" key="6">
    <source>
        <dbReference type="Proteomes" id="UP000186904"/>
    </source>
</evidence>
<dbReference type="InterPro" id="IPR046864">
    <property type="entry name" value="VasX_N"/>
</dbReference>
<keyword evidence="5" id="KW-1185">Reference proteome</keyword>
<dbReference type="Pfam" id="PF20249">
    <property type="entry name" value="VasX_N"/>
    <property type="match status" value="1"/>
</dbReference>
<dbReference type="Proteomes" id="UP000186599">
    <property type="component" value="Unassembled WGS sequence"/>
</dbReference>
<dbReference type="InterPro" id="IPR048126">
    <property type="entry name" value="Toxin_VasX"/>
</dbReference>
<evidence type="ECO:0000259" key="2">
    <source>
        <dbReference type="Pfam" id="PF20249"/>
    </source>
</evidence>
<dbReference type="EMBL" id="FOGN01000006">
    <property type="protein sequence ID" value="SES25275.1"/>
    <property type="molecule type" value="Genomic_DNA"/>
</dbReference>
<sequence>MTSMRTPSEIRDNLFATFADKPMTSIGQCPLQQVEIAIFPVRYALDEAAQTSGEPGPHPIPATWQGADSLPVLHTRTYTQRQLRDGWLYVIDQTANTLDEYRVQGATFSKQAAAAVGSAEPALGHLLYPRGHQLLLAYSSVKWSEYTHERMADPAEQARWMRPLDLAGYAHTMQAPHCAALTEIAEHVADIDPGTAKADLRFDSTLVATQAQDAEQACKPALGSDRVLACVPDQDSALFIALDDPLGILEDLSMQAAGPALALAQFEEQHMHRLTVAQYVEMLAGADFSDLETTLNVDDQAFHTFKRKAQRYLDARVMQQFDAANGGTVGLQQAIKERDLLNAEYGGDIVDRVDMLLAQWRARDSLRGQVRFGEAQQYVLEKRVELDGHQASLNICLEDLIVWLKRLGTDPLCVFHDQTEESQCLSLIEHADAWLGLLTQHEAGRDWVIKDYAEPNTLMGLAHYNFDKELASNIDRLAQEFTEQEGINLAVAGSVAKRSQEITDVLSNETIRNSALFQRMSQPAQRAYDTLLKVASQHFEDLWEAFEYKLLPAVSSRLGPQWKPVAYLTISVAVQSTVDEIRPYLILDPEYRQKHARWTRQVVMVTRKLNAQSHVARTGARHDRQAATRDVRQLKQQLDNLMLEMPAKILARGEIHQQTQHTAIQQRTFTIETLGRAELAQQLEAKAKDYGSYIKRANDWVKSNINKGLAGLVTVLNFWNFHTAMADAGASGEWTTKDQLSVSTAAATMLSGLTALAIMPVWARMAQLQGVVQTSKSNRQMMLLTKAASNKWVTGHEHKALFKALAKRAFAMSGLAVIASVAETFQIKEEIDNAHSEAEKLALQSKRVLTIGMGGIGTFQLFRSLGVFFGNRAAGLVFAPWIVVAFAIVGAAYLIVSLVADSLKLEGLKLWLYRSSWSNSKADYWPDTEEGNKDELRALQEVLLRPTIVAQTLKGKISELNNPNRNGVWLKLVLPPDVADHNIRIYPIMVTEGGWFSIDRQTGYRANLYADYFAEGNWIDIEQLGDWELLDVSKYRDHLPAQYAPEDWRIWLVHLPHRWGMDRLEVEIHYPPDILGRPDTLGYRFNIDLDGMKAGSLYENPYVHGQVAEPDNGSKPLVIDSIPADTRNILTLGVL</sequence>